<protein>
    <recommendedName>
        <fullName evidence="2">GIY-YIG domain-containing protein</fullName>
    </recommendedName>
</protein>
<organism evidence="1">
    <name type="scientific">viral metagenome</name>
    <dbReference type="NCBI Taxonomy" id="1070528"/>
    <lineage>
        <taxon>unclassified sequences</taxon>
        <taxon>metagenomes</taxon>
        <taxon>organismal metagenomes</taxon>
    </lineage>
</organism>
<dbReference type="AlphaFoldDB" id="A0A6C0LV65"/>
<accession>A0A6C0LV65</accession>
<reference evidence="1" key="1">
    <citation type="journal article" date="2020" name="Nature">
        <title>Giant virus diversity and host interactions through global metagenomics.</title>
        <authorList>
            <person name="Schulz F."/>
            <person name="Roux S."/>
            <person name="Paez-Espino D."/>
            <person name="Jungbluth S."/>
            <person name="Walsh D.A."/>
            <person name="Denef V.J."/>
            <person name="McMahon K.D."/>
            <person name="Konstantinidis K.T."/>
            <person name="Eloe-Fadrosh E.A."/>
            <person name="Kyrpides N.C."/>
            <person name="Woyke T."/>
        </authorList>
    </citation>
    <scope>NUCLEOTIDE SEQUENCE</scope>
    <source>
        <strain evidence="1">GVMAG-S-1016704-121</strain>
    </source>
</reference>
<name>A0A6C0LV65_9ZZZZ</name>
<evidence type="ECO:0008006" key="2">
    <source>
        <dbReference type="Google" id="ProtNLM"/>
    </source>
</evidence>
<proteinExistence type="predicted"/>
<evidence type="ECO:0000313" key="1">
    <source>
        <dbReference type="EMBL" id="QHU33454.1"/>
    </source>
</evidence>
<dbReference type="EMBL" id="MN740557">
    <property type="protein sequence ID" value="QHU33454.1"/>
    <property type="molecule type" value="Genomic_DNA"/>
</dbReference>
<sequence length="446" mass="52554">MSLSKCEQKDGVYEYKKRKRCEFMVQIKDELASIYAYCLPNGESCVNNTDNVMYDPNIHGKVVYVGQTIQSIKTRDRQHINKSSTKFDKVYTTYGQYVLVLMNQKKFIPSNRNSDTYISAISEWLDYNEKYYIEKFDTYRNGMNSTKGGQGQLWLMIQKESIAKQTYVRFKNIYMSMFEECYAKYGTVNVKHRSTEYKILGELISNIRQGYTTIPLEFRDKLHTMGLCTELHGLYKQKWSNNYMPKFEEYYNKYGHINISVYDPIYGTNIGKLVNGIRNGTPIPEEHEEQLYTWGLDTRNQKIVERDNRWKNAIMPNFRVFHRKFKHVNVPKDYKDFGNLVDHIRSGHTTIPLHHKQELLTLGFTFSSRNLAYHIRMVLDRPIDNPLTDTEIMSVLNTTIDHHNKLIAMRCNKTRKELVEQFLMHIPFGTKSLKGGIDRLLKDIKC</sequence>